<dbReference type="SMART" id="SM00710">
    <property type="entry name" value="PbH1"/>
    <property type="match status" value="4"/>
</dbReference>
<dbReference type="PANTHER" id="PTHR11319:SF35">
    <property type="entry name" value="OUTER MEMBRANE PROTEIN PMPC-RELATED"/>
    <property type="match status" value="1"/>
</dbReference>
<dbReference type="InterPro" id="IPR006626">
    <property type="entry name" value="PbH1"/>
</dbReference>
<organism evidence="2 3">
    <name type="scientific">Eiseniibacteriota bacterium</name>
    <dbReference type="NCBI Taxonomy" id="2212470"/>
    <lineage>
        <taxon>Bacteria</taxon>
        <taxon>Candidatus Eiseniibacteriota</taxon>
    </lineage>
</organism>
<evidence type="ECO:0000259" key="1">
    <source>
        <dbReference type="Pfam" id="PF13229"/>
    </source>
</evidence>
<comment type="caution">
    <text evidence="2">The sequence shown here is derived from an EMBL/GenBank/DDBJ whole genome shotgun (WGS) entry which is preliminary data.</text>
</comment>
<sequence>MSLLVWAFVGALPVGATIWIVDSGGGGDFVTIQAALSAAANGDEIIVNPGAYTENVNFLGKGICLRSAAGADQTMIDGSKGPVGAGSCVFMDACDGSGATLAGFTLTGGHGTEYGSRKLEGLDSPMVGGGVYCRNCSPTIRDCRIVGNQCDYAAGIFIDSGAPEIADCVFLDNIAATYGGGVAGPNAAPRIANCCFEGNLAQAGDGTIHVTGAATIEDCQFRENRARAGAAINAPSFGANFNVARCVFAGNSALVTHGGAIRVHEASVQIIECLLVDNTALLDGGGIAILDGAQVLLDHCTLYSNSAGRNGGSIAVWAYSSVALTNCIVALSDHGGGVFGAWADCNAACSDVWGNVGGNYVGLPDPTGQDGNVSGDPLFCGPSGGDFSLASDSPCAPDANPSCGLIGAYAVGCGATFGIDISWGGVKALFRR</sequence>
<name>A0A938BQ08_UNCEI</name>
<reference evidence="2" key="1">
    <citation type="submission" date="2019-03" db="EMBL/GenBank/DDBJ databases">
        <title>Lake Tanganyika Metagenome-Assembled Genomes (MAGs).</title>
        <authorList>
            <person name="Tran P."/>
        </authorList>
    </citation>
    <scope>NUCLEOTIDE SEQUENCE</scope>
    <source>
        <strain evidence="2">M_DeepCast_400m_m2_100</strain>
    </source>
</reference>
<dbReference type="Pfam" id="PF13229">
    <property type="entry name" value="Beta_helix"/>
    <property type="match status" value="1"/>
</dbReference>
<accession>A0A938BQ08</accession>
<feature type="domain" description="Right handed beta helix" evidence="1">
    <location>
        <begin position="193"/>
        <end position="327"/>
    </location>
</feature>
<dbReference type="SUPFAM" id="SSF51126">
    <property type="entry name" value="Pectin lyase-like"/>
    <property type="match status" value="1"/>
</dbReference>
<proteinExistence type="predicted"/>
<protein>
    <submittedName>
        <fullName evidence="2">Right-handed parallel beta-helix repeat-containing protein</fullName>
    </submittedName>
</protein>
<dbReference type="EMBL" id="VGIY01000040">
    <property type="protein sequence ID" value="MBM3316770.1"/>
    <property type="molecule type" value="Genomic_DNA"/>
</dbReference>
<evidence type="ECO:0000313" key="3">
    <source>
        <dbReference type="Proteomes" id="UP000748308"/>
    </source>
</evidence>
<dbReference type="Proteomes" id="UP000748308">
    <property type="component" value="Unassembled WGS sequence"/>
</dbReference>
<dbReference type="InterPro" id="IPR039448">
    <property type="entry name" value="Beta_helix"/>
</dbReference>
<dbReference type="InterPro" id="IPR012334">
    <property type="entry name" value="Pectin_lyas_fold"/>
</dbReference>
<dbReference type="PANTHER" id="PTHR11319">
    <property type="entry name" value="G PROTEIN-COUPLED RECEPTOR-RELATED"/>
    <property type="match status" value="1"/>
</dbReference>
<dbReference type="AlphaFoldDB" id="A0A938BQ08"/>
<gene>
    <name evidence="2" type="ORF">FJY75_02855</name>
</gene>
<evidence type="ECO:0000313" key="2">
    <source>
        <dbReference type="EMBL" id="MBM3316770.1"/>
    </source>
</evidence>
<dbReference type="Gene3D" id="2.160.20.10">
    <property type="entry name" value="Single-stranded right-handed beta-helix, Pectin lyase-like"/>
    <property type="match status" value="1"/>
</dbReference>
<dbReference type="InterPro" id="IPR011050">
    <property type="entry name" value="Pectin_lyase_fold/virulence"/>
</dbReference>